<protein>
    <submittedName>
        <fullName evidence="8">GMC family oxidoreductase</fullName>
    </submittedName>
</protein>
<feature type="domain" description="Glucose-methanol-choline oxidoreductase N-terminal" evidence="6">
    <location>
        <begin position="179"/>
        <end position="332"/>
    </location>
</feature>
<evidence type="ECO:0000256" key="3">
    <source>
        <dbReference type="ARBA" id="ARBA00022827"/>
    </source>
</evidence>
<reference evidence="8 9" key="1">
    <citation type="submission" date="2020-06" db="EMBL/GenBank/DDBJ databases">
        <title>Genomic analysis of Salicibibacter sp. NKC5-3.</title>
        <authorList>
            <person name="Oh Y.J."/>
        </authorList>
    </citation>
    <scope>NUCLEOTIDE SEQUENCE [LARGE SCALE GENOMIC DNA]</scope>
    <source>
        <strain evidence="8 9">NKC5-3</strain>
    </source>
</reference>
<dbReference type="PANTHER" id="PTHR46056:SF12">
    <property type="entry name" value="LONG-CHAIN-ALCOHOL OXIDASE"/>
    <property type="match status" value="1"/>
</dbReference>
<gene>
    <name evidence="8" type="ORF">HUG15_15490</name>
</gene>
<dbReference type="Pfam" id="PF00732">
    <property type="entry name" value="GMC_oxred_N"/>
    <property type="match status" value="1"/>
</dbReference>
<feature type="domain" description="Glucose-methanol-choline oxidoreductase C-terminal" evidence="7">
    <location>
        <begin position="437"/>
        <end position="558"/>
    </location>
</feature>
<evidence type="ECO:0000313" key="8">
    <source>
        <dbReference type="EMBL" id="QQK76826.1"/>
    </source>
</evidence>
<evidence type="ECO:0000256" key="5">
    <source>
        <dbReference type="SAM" id="MobiDB-lite"/>
    </source>
</evidence>
<dbReference type="InterPro" id="IPR007867">
    <property type="entry name" value="GMC_OxRtase_C"/>
</dbReference>
<keyword evidence="9" id="KW-1185">Reference proteome</keyword>
<proteinExistence type="inferred from homology"/>
<accession>A0A7T6Z5M4</accession>
<dbReference type="EMBL" id="CP054705">
    <property type="protein sequence ID" value="QQK76826.1"/>
    <property type="molecule type" value="Genomic_DNA"/>
</dbReference>
<dbReference type="PANTHER" id="PTHR46056">
    <property type="entry name" value="LONG-CHAIN-ALCOHOL OXIDASE"/>
    <property type="match status" value="1"/>
</dbReference>
<sequence length="586" mass="65386">MPTQLDKVDVVTVGVGWTGGIIAAELSKAGYQVVGLERGGEVTVDDYLHSKDQLKYDSRIGLMHSLSNDTVTYRNNQDMEALPIRENSNLRNGTHTGGGGKHWAGQTWRYLPYDFEIYSQTVDRYGEEKIPEGMTIQDWGITYDELEPYYDRFEQTAGISGEEGSFGPERSNPYPTPPLKESYPMRMFREAADNLGYHPYRLPSANISETYENPDGQTIYACQYCSFCANYGCDFAAKSDPVITVIPTAQETGNFELRTGSNVTRILYEGDQATGVLFTDLETGEEFEQPADIVVLTSYTFNNVRLLLLSEIGDPYDPETGEGVIGKNFTDHHGPDSSCAAIGFFEDQKFNLHMGAGALGIVYDDFVGDNFDHTDEDFIHGGMVRYQQGGANPMTNNEVPNGTPNWGREFKEKSLYYANRSLVVNFMFNSMPYQDHYLDLDPTYTDSDGDPLIRMTYDFSDHDRSLFNFGIDLCVEMLEEMGADIIEPNEEMDRFEVESTGFTFQHSSGGAIMGDSPDTSAVNNYLQMWDMDNLFVVGASAFPHFGAPNPTATAGALAYRAAEGIEEYLENGGGLLVKERERTKHT</sequence>
<evidence type="ECO:0000259" key="6">
    <source>
        <dbReference type="Pfam" id="PF00732"/>
    </source>
</evidence>
<dbReference type="Proteomes" id="UP000595823">
    <property type="component" value="Chromosome"/>
</dbReference>
<dbReference type="InterPro" id="IPR036188">
    <property type="entry name" value="FAD/NAD-bd_sf"/>
</dbReference>
<evidence type="ECO:0000256" key="1">
    <source>
        <dbReference type="ARBA" id="ARBA00010790"/>
    </source>
</evidence>
<evidence type="ECO:0000256" key="2">
    <source>
        <dbReference type="ARBA" id="ARBA00022630"/>
    </source>
</evidence>
<dbReference type="Gene3D" id="3.50.50.60">
    <property type="entry name" value="FAD/NAD(P)-binding domain"/>
    <property type="match status" value="2"/>
</dbReference>
<name>A0A7T6Z5M4_9BACI</name>
<dbReference type="SUPFAM" id="SSF51905">
    <property type="entry name" value="FAD/NAD(P)-binding domain"/>
    <property type="match status" value="1"/>
</dbReference>
<comment type="similarity">
    <text evidence="1">Belongs to the GMC oxidoreductase family.</text>
</comment>
<dbReference type="AlphaFoldDB" id="A0A7T6Z5M4"/>
<keyword evidence="2" id="KW-0285">Flavoprotein</keyword>
<dbReference type="RefSeq" id="WP_200123953.1">
    <property type="nucleotide sequence ID" value="NZ_CP054705.1"/>
</dbReference>
<evidence type="ECO:0000313" key="9">
    <source>
        <dbReference type="Proteomes" id="UP000595823"/>
    </source>
</evidence>
<dbReference type="GO" id="GO:0050660">
    <property type="term" value="F:flavin adenine dinucleotide binding"/>
    <property type="evidence" value="ECO:0007669"/>
    <property type="project" value="InterPro"/>
</dbReference>
<feature type="region of interest" description="Disordered" evidence="5">
    <location>
        <begin position="160"/>
        <end position="181"/>
    </location>
</feature>
<keyword evidence="3" id="KW-0274">FAD</keyword>
<dbReference type="GO" id="GO:0016614">
    <property type="term" value="F:oxidoreductase activity, acting on CH-OH group of donors"/>
    <property type="evidence" value="ECO:0007669"/>
    <property type="project" value="InterPro"/>
</dbReference>
<evidence type="ECO:0000256" key="4">
    <source>
        <dbReference type="ARBA" id="ARBA00023002"/>
    </source>
</evidence>
<evidence type="ECO:0000259" key="7">
    <source>
        <dbReference type="Pfam" id="PF05199"/>
    </source>
</evidence>
<dbReference type="Pfam" id="PF05199">
    <property type="entry name" value="GMC_oxred_C"/>
    <property type="match status" value="1"/>
</dbReference>
<keyword evidence="4" id="KW-0560">Oxidoreductase</keyword>
<dbReference type="InterPro" id="IPR000172">
    <property type="entry name" value="GMC_OxRdtase_N"/>
</dbReference>
<organism evidence="8 9">
    <name type="scientific">Salicibibacter cibarius</name>
    <dbReference type="NCBI Taxonomy" id="2743000"/>
    <lineage>
        <taxon>Bacteria</taxon>
        <taxon>Bacillati</taxon>
        <taxon>Bacillota</taxon>
        <taxon>Bacilli</taxon>
        <taxon>Bacillales</taxon>
        <taxon>Bacillaceae</taxon>
        <taxon>Salicibibacter</taxon>
    </lineage>
</organism>
<dbReference type="KEGG" id="scia:HUG15_15490"/>